<dbReference type="AlphaFoldDB" id="A0A5C3QUC6"/>
<dbReference type="InterPro" id="IPR049892">
    <property type="entry name" value="AA9"/>
</dbReference>
<evidence type="ECO:0000313" key="4">
    <source>
        <dbReference type="EMBL" id="TFL04450.1"/>
    </source>
</evidence>
<dbReference type="GO" id="GO:0030245">
    <property type="term" value="P:cellulose catabolic process"/>
    <property type="evidence" value="ECO:0007669"/>
    <property type="project" value="UniProtKB-UniRule"/>
</dbReference>
<reference evidence="4 5" key="1">
    <citation type="journal article" date="2019" name="Nat. Ecol. Evol.">
        <title>Megaphylogeny resolves global patterns of mushroom evolution.</title>
        <authorList>
            <person name="Varga T."/>
            <person name="Krizsan K."/>
            <person name="Foldi C."/>
            <person name="Dima B."/>
            <person name="Sanchez-Garcia M."/>
            <person name="Sanchez-Ramirez S."/>
            <person name="Szollosi G.J."/>
            <person name="Szarkandi J.G."/>
            <person name="Papp V."/>
            <person name="Albert L."/>
            <person name="Andreopoulos W."/>
            <person name="Angelini C."/>
            <person name="Antonin V."/>
            <person name="Barry K.W."/>
            <person name="Bougher N.L."/>
            <person name="Buchanan P."/>
            <person name="Buyck B."/>
            <person name="Bense V."/>
            <person name="Catcheside P."/>
            <person name="Chovatia M."/>
            <person name="Cooper J."/>
            <person name="Damon W."/>
            <person name="Desjardin D."/>
            <person name="Finy P."/>
            <person name="Geml J."/>
            <person name="Haridas S."/>
            <person name="Hughes K."/>
            <person name="Justo A."/>
            <person name="Karasinski D."/>
            <person name="Kautmanova I."/>
            <person name="Kiss B."/>
            <person name="Kocsube S."/>
            <person name="Kotiranta H."/>
            <person name="LaButti K.M."/>
            <person name="Lechner B.E."/>
            <person name="Liimatainen K."/>
            <person name="Lipzen A."/>
            <person name="Lukacs Z."/>
            <person name="Mihaltcheva S."/>
            <person name="Morgado L.N."/>
            <person name="Niskanen T."/>
            <person name="Noordeloos M.E."/>
            <person name="Ohm R.A."/>
            <person name="Ortiz-Santana B."/>
            <person name="Ovrebo C."/>
            <person name="Racz N."/>
            <person name="Riley R."/>
            <person name="Savchenko A."/>
            <person name="Shiryaev A."/>
            <person name="Soop K."/>
            <person name="Spirin V."/>
            <person name="Szebenyi C."/>
            <person name="Tomsovsky M."/>
            <person name="Tulloss R.E."/>
            <person name="Uehling J."/>
            <person name="Grigoriev I.V."/>
            <person name="Vagvolgyi C."/>
            <person name="Papp T."/>
            <person name="Martin F.M."/>
            <person name="Miettinen O."/>
            <person name="Hibbett D.S."/>
            <person name="Nagy L.G."/>
        </authorList>
    </citation>
    <scope>NUCLEOTIDE SEQUENCE [LARGE SCALE GENOMIC DNA]</scope>
    <source>
        <strain evidence="4 5">CBS 309.79</strain>
    </source>
</reference>
<dbReference type="EMBL" id="ML178818">
    <property type="protein sequence ID" value="TFL04450.1"/>
    <property type="molecule type" value="Genomic_DNA"/>
</dbReference>
<protein>
    <recommendedName>
        <fullName evidence="2">AA9 family lytic polysaccharide monooxygenase</fullName>
        <ecNumber evidence="2">1.14.99.56</ecNumber>
    </recommendedName>
    <alternativeName>
        <fullName evidence="2">Endo-beta-1,4-glucanase</fullName>
    </alternativeName>
    <alternativeName>
        <fullName evidence="2">Glycosyl hydrolase 61 family protein</fullName>
    </alternativeName>
</protein>
<accession>A0A5C3QUC6</accession>
<evidence type="ECO:0000256" key="1">
    <source>
        <dbReference type="ARBA" id="ARBA00023157"/>
    </source>
</evidence>
<keyword evidence="2" id="KW-0624">Polysaccharide degradation</keyword>
<keyword evidence="5" id="KW-1185">Reference proteome</keyword>
<comment type="domain">
    <text evidence="2">Has a modular structure: an endo-beta-1,4-glucanase catalytic module at the N-terminus, a linker rich in serines and threonines, and a C-terminal carbohydrate-binding module (CBM).</text>
</comment>
<evidence type="ECO:0000313" key="5">
    <source>
        <dbReference type="Proteomes" id="UP000305067"/>
    </source>
</evidence>
<keyword evidence="1 2" id="KW-1015">Disulfide bond</keyword>
<dbReference type="InterPro" id="IPR005103">
    <property type="entry name" value="AA9_LPMO"/>
</dbReference>
<keyword evidence="2" id="KW-0964">Secreted</keyword>
<feature type="domain" description="Auxiliary Activity family 9 catalytic" evidence="3">
    <location>
        <begin position="16"/>
        <end position="187"/>
    </location>
</feature>
<comment type="function">
    <text evidence="2">Lytic polysaccharide monooxygenase (LMPO) that depolymerizes crystalline and amorphous polysaccharides via the oxidation of scissile alpha- or beta-(1-4)-glycosidic bonds, yielding C1 and/or C4 oxidation products. Catalysis by LPMOs requires the reduction of the active-site copper from Cu(II) to Cu(I) by a reducing agent and H(2)O(2) or O(2) as a cosubstrate.</text>
</comment>
<comment type="catalytic activity">
    <reaction evidence="2">
        <text>[(1-&gt;4)-beta-D-glucosyl]n+m + reduced acceptor + O2 = 4-dehydro-beta-D-glucosyl-[(1-&gt;4)-beta-D-glucosyl]n-1 + [(1-&gt;4)-beta-D-glucosyl]m + acceptor + H2O.</text>
        <dbReference type="EC" id="1.14.99.56"/>
    </reaction>
</comment>
<name>A0A5C3QUC6_9AGAR</name>
<keyword evidence="2" id="KW-0136">Cellulose degradation</keyword>
<dbReference type="Pfam" id="PF03443">
    <property type="entry name" value="AA9"/>
    <property type="match status" value="1"/>
</dbReference>
<dbReference type="GO" id="GO:0030248">
    <property type="term" value="F:cellulose binding"/>
    <property type="evidence" value="ECO:0007669"/>
    <property type="project" value="UniProtKB-UniRule"/>
</dbReference>
<organism evidence="4 5">
    <name type="scientific">Pterulicium gracile</name>
    <dbReference type="NCBI Taxonomy" id="1884261"/>
    <lineage>
        <taxon>Eukaryota</taxon>
        <taxon>Fungi</taxon>
        <taxon>Dikarya</taxon>
        <taxon>Basidiomycota</taxon>
        <taxon>Agaricomycotina</taxon>
        <taxon>Agaricomycetes</taxon>
        <taxon>Agaricomycetidae</taxon>
        <taxon>Agaricales</taxon>
        <taxon>Pleurotineae</taxon>
        <taxon>Pterulaceae</taxon>
        <taxon>Pterulicium</taxon>
    </lineage>
</organism>
<comment type="subcellular location">
    <subcellularLocation>
        <location evidence="2">Secreted</location>
    </subcellularLocation>
</comment>
<dbReference type="PANTHER" id="PTHR33353:SF19">
    <property type="entry name" value="GLYCOSYLHYDROLASE FAMILY 61-8 PROTEIN"/>
    <property type="match status" value="1"/>
</dbReference>
<dbReference type="Proteomes" id="UP000305067">
    <property type="component" value="Unassembled WGS sequence"/>
</dbReference>
<dbReference type="EC" id="1.14.99.56" evidence="2"/>
<gene>
    <name evidence="4" type="ORF">BDV98DRAFT_610969</name>
</gene>
<dbReference type="GO" id="GO:0008810">
    <property type="term" value="F:cellulase activity"/>
    <property type="evidence" value="ECO:0007669"/>
    <property type="project" value="UniProtKB-UniRule"/>
</dbReference>
<dbReference type="GO" id="GO:0005576">
    <property type="term" value="C:extracellular region"/>
    <property type="evidence" value="ECO:0007669"/>
    <property type="project" value="UniProtKB-SubCell"/>
</dbReference>
<dbReference type="Gene3D" id="2.70.50.70">
    <property type="match status" value="1"/>
</dbReference>
<dbReference type="PANTHER" id="PTHR33353">
    <property type="entry name" value="PUTATIVE (AFU_ORTHOLOGUE AFUA_1G12560)-RELATED"/>
    <property type="match status" value="1"/>
</dbReference>
<dbReference type="OrthoDB" id="4849160at2759"/>
<sequence length="194" mass="20952">MPFTSLFAASCYVNAHGGVIGYTINGAYASPARQRQWEAYDPVLDPNDSFLACNLPGINLGSGQRSASVPAGSKVVAHWNRWPHDIGASAMAHMARCSAGYAVFEIAHEGLNSGTLIDGSWGLKEPSKYLLRHELLAIHTPFYPNCAQLIITGNGKGLPSPTVKIPGAYSRPGVMINIYLYFEQTNYTIPVPPM</sequence>
<keyword evidence="2" id="KW-0119">Carbohydrate metabolism</keyword>
<evidence type="ECO:0000256" key="2">
    <source>
        <dbReference type="RuleBase" id="RU368122"/>
    </source>
</evidence>
<proteinExistence type="predicted"/>
<dbReference type="STRING" id="1884261.A0A5C3QUC6"/>
<evidence type="ECO:0000259" key="3">
    <source>
        <dbReference type="Pfam" id="PF03443"/>
    </source>
</evidence>
<keyword evidence="4" id="KW-0378">Hydrolase</keyword>